<accession>A0AAD1XLJ4</accession>
<dbReference type="EMBL" id="CAMPGE010016225">
    <property type="protein sequence ID" value="CAI2374800.1"/>
    <property type="molecule type" value="Genomic_DNA"/>
</dbReference>
<gene>
    <name evidence="1" type="ORF">ECRASSUSDP1_LOCUS16158</name>
</gene>
<dbReference type="AlphaFoldDB" id="A0AAD1XLJ4"/>
<sequence>MNTFLVSDRTIVIDPISGRAILGKNSLQDRKSVDYKEDRLRQFMRDRRMTSHSQLKATRNMVVCKNIMSSPSLRNSQHKFQSYGNADANTSENLPSLKFNNNSRNISTEDIEGASPKKFRHKNKKLFIDRKEILSVLGGSPGRYHGFKKDQKVGGTFSNANNFWDERGILDKKFAAGARLPQKNFQSKRKVHIPVNQSYGFEDHSKTFEINKSFGHQNSIQVTSKALKKKVINDLKKYKDRASEMLPNLRESVSNPNLQNHKASPYKNGDNIKSLNKSILKESNIATSAPKMRLNKSISSPYSRVRIKLGKKSSGSAPYV</sequence>
<evidence type="ECO:0000313" key="2">
    <source>
        <dbReference type="Proteomes" id="UP001295684"/>
    </source>
</evidence>
<comment type="caution">
    <text evidence="1">The sequence shown here is derived from an EMBL/GenBank/DDBJ whole genome shotgun (WGS) entry which is preliminary data.</text>
</comment>
<protein>
    <submittedName>
        <fullName evidence="1">Uncharacterized protein</fullName>
    </submittedName>
</protein>
<dbReference type="Proteomes" id="UP001295684">
    <property type="component" value="Unassembled WGS sequence"/>
</dbReference>
<reference evidence="1" key="1">
    <citation type="submission" date="2023-07" db="EMBL/GenBank/DDBJ databases">
        <authorList>
            <consortium name="AG Swart"/>
            <person name="Singh M."/>
            <person name="Singh A."/>
            <person name="Seah K."/>
            <person name="Emmerich C."/>
        </authorList>
    </citation>
    <scope>NUCLEOTIDE SEQUENCE</scope>
    <source>
        <strain evidence="1">DP1</strain>
    </source>
</reference>
<name>A0AAD1XLJ4_EUPCR</name>
<keyword evidence="2" id="KW-1185">Reference proteome</keyword>
<proteinExistence type="predicted"/>
<evidence type="ECO:0000313" key="1">
    <source>
        <dbReference type="EMBL" id="CAI2374800.1"/>
    </source>
</evidence>
<organism evidence="1 2">
    <name type="scientific">Euplotes crassus</name>
    <dbReference type="NCBI Taxonomy" id="5936"/>
    <lineage>
        <taxon>Eukaryota</taxon>
        <taxon>Sar</taxon>
        <taxon>Alveolata</taxon>
        <taxon>Ciliophora</taxon>
        <taxon>Intramacronucleata</taxon>
        <taxon>Spirotrichea</taxon>
        <taxon>Hypotrichia</taxon>
        <taxon>Euplotida</taxon>
        <taxon>Euplotidae</taxon>
        <taxon>Moneuplotes</taxon>
    </lineage>
</organism>